<reference evidence="8" key="2">
    <citation type="journal article" date="2021" name="PeerJ">
        <title>Extensive microbial diversity within the chicken gut microbiome revealed by metagenomics and culture.</title>
        <authorList>
            <person name="Gilroy R."/>
            <person name="Ravi A."/>
            <person name="Getino M."/>
            <person name="Pursley I."/>
            <person name="Horton D.L."/>
            <person name="Alikhan N.F."/>
            <person name="Baker D."/>
            <person name="Gharbi K."/>
            <person name="Hall N."/>
            <person name="Watson M."/>
            <person name="Adriaenssens E.M."/>
            <person name="Foster-Nyarko E."/>
            <person name="Jarju S."/>
            <person name="Secka A."/>
            <person name="Antonio M."/>
            <person name="Oren A."/>
            <person name="Chaudhuri R.R."/>
            <person name="La Ragione R."/>
            <person name="Hildebrand F."/>
            <person name="Pallen M.J."/>
        </authorList>
    </citation>
    <scope>NUCLEOTIDE SEQUENCE</scope>
    <source>
        <strain evidence="8">ChiW17-6978</strain>
    </source>
</reference>
<dbReference type="SMART" id="SM00490">
    <property type="entry name" value="HELICc"/>
    <property type="match status" value="1"/>
</dbReference>
<dbReference type="Proteomes" id="UP000886758">
    <property type="component" value="Unassembled WGS sequence"/>
</dbReference>
<evidence type="ECO:0000256" key="2">
    <source>
        <dbReference type="ARBA" id="ARBA00022801"/>
    </source>
</evidence>
<evidence type="ECO:0000256" key="4">
    <source>
        <dbReference type="ARBA" id="ARBA00022840"/>
    </source>
</evidence>
<sequence>VFAAIKKRKNLVVKSKTGSGKTHAFLIPIFQNLKEDAFVIQATIVAPTKELAYQIYKMAQHIASFSKDRIDIRLYSGGSDRLKEIERLNGSTPQIVIGTPGKIKDLAIDENVLKIYTSTFFVVDEMDMMLEGGYEEQIDALAYLLKDSKMMFFSATMEENVLHFVRKYLSAPEIIDLGNTNDTKIRHIWIPLKHRDRFTCLTELFSTIQPYLAIVFANKKETVIDLANRLTENGYFVGVMHGDLSSRERKRVLKNCIDLKYQYLVATDLAARGLDISGVSHIINYELPYDYEFYLHRSGRTGRMDQDGIVYSFYEDVDDAYLDNLAKKKIVLSYYELKNSELVPYKGRATRQNRIKPQTDYQKMASKFVPMPKKVSPGYKKKRQAQINEIAAKLKKNEKKKKRRKNNG</sequence>
<dbReference type="EMBL" id="DVLF01000047">
    <property type="protein sequence ID" value="HIT49681.1"/>
    <property type="molecule type" value="Genomic_DNA"/>
</dbReference>
<evidence type="ECO:0000256" key="5">
    <source>
        <dbReference type="ARBA" id="ARBA00038437"/>
    </source>
</evidence>
<dbReference type="InterPro" id="IPR044742">
    <property type="entry name" value="DEAD/DEAH_RhlB"/>
</dbReference>
<dbReference type="GO" id="GO:0003724">
    <property type="term" value="F:RNA helicase activity"/>
    <property type="evidence" value="ECO:0007669"/>
    <property type="project" value="TreeGrafter"/>
</dbReference>
<proteinExistence type="inferred from homology"/>
<dbReference type="InterPro" id="IPR027417">
    <property type="entry name" value="P-loop_NTPase"/>
</dbReference>
<dbReference type="InterPro" id="IPR001650">
    <property type="entry name" value="Helicase_C-like"/>
</dbReference>
<feature type="domain" description="Helicase ATP-binding" evidence="6">
    <location>
        <begin position="2"/>
        <end position="175"/>
    </location>
</feature>
<dbReference type="Pfam" id="PF00270">
    <property type="entry name" value="DEAD"/>
    <property type="match status" value="1"/>
</dbReference>
<dbReference type="PANTHER" id="PTHR47959">
    <property type="entry name" value="ATP-DEPENDENT RNA HELICASE RHLE-RELATED"/>
    <property type="match status" value="1"/>
</dbReference>
<evidence type="ECO:0000313" key="9">
    <source>
        <dbReference type="Proteomes" id="UP000886758"/>
    </source>
</evidence>
<feature type="domain" description="Helicase C-terminal" evidence="7">
    <location>
        <begin position="200"/>
        <end position="343"/>
    </location>
</feature>
<evidence type="ECO:0000259" key="6">
    <source>
        <dbReference type="PROSITE" id="PS51192"/>
    </source>
</evidence>
<reference evidence="8" key="1">
    <citation type="submission" date="2020-10" db="EMBL/GenBank/DDBJ databases">
        <authorList>
            <person name="Gilroy R."/>
        </authorList>
    </citation>
    <scope>NUCLEOTIDE SEQUENCE</scope>
    <source>
        <strain evidence="8">ChiW17-6978</strain>
    </source>
</reference>
<evidence type="ECO:0000313" key="8">
    <source>
        <dbReference type="EMBL" id="HIT49681.1"/>
    </source>
</evidence>
<protein>
    <submittedName>
        <fullName evidence="8">DEAD/DEAH box helicase</fullName>
    </submittedName>
</protein>
<dbReference type="GO" id="GO:0003676">
    <property type="term" value="F:nucleic acid binding"/>
    <property type="evidence" value="ECO:0007669"/>
    <property type="project" value="InterPro"/>
</dbReference>
<dbReference type="Pfam" id="PF00271">
    <property type="entry name" value="Helicase_C"/>
    <property type="match status" value="1"/>
</dbReference>
<dbReference type="GO" id="GO:0005829">
    <property type="term" value="C:cytosol"/>
    <property type="evidence" value="ECO:0007669"/>
    <property type="project" value="TreeGrafter"/>
</dbReference>
<dbReference type="PROSITE" id="PS51192">
    <property type="entry name" value="HELICASE_ATP_BIND_1"/>
    <property type="match status" value="1"/>
</dbReference>
<keyword evidence="3 8" id="KW-0347">Helicase</keyword>
<comment type="caution">
    <text evidence="8">The sequence shown here is derived from an EMBL/GenBank/DDBJ whole genome shotgun (WGS) entry which is preliminary data.</text>
</comment>
<evidence type="ECO:0000259" key="7">
    <source>
        <dbReference type="PROSITE" id="PS51194"/>
    </source>
</evidence>
<dbReference type="GO" id="GO:0005524">
    <property type="term" value="F:ATP binding"/>
    <property type="evidence" value="ECO:0007669"/>
    <property type="project" value="UniProtKB-KW"/>
</dbReference>
<dbReference type="GO" id="GO:0016787">
    <property type="term" value="F:hydrolase activity"/>
    <property type="evidence" value="ECO:0007669"/>
    <property type="project" value="UniProtKB-KW"/>
</dbReference>
<dbReference type="SUPFAM" id="SSF52540">
    <property type="entry name" value="P-loop containing nucleoside triphosphate hydrolases"/>
    <property type="match status" value="1"/>
</dbReference>
<dbReference type="InterPro" id="IPR050079">
    <property type="entry name" value="DEAD_box_RNA_helicase"/>
</dbReference>
<accession>A0A9D1KIM6</accession>
<comment type="similarity">
    <text evidence="5">Belongs to the DEAD box helicase family.</text>
</comment>
<feature type="non-terminal residue" evidence="8">
    <location>
        <position position="1"/>
    </location>
</feature>
<evidence type="ECO:0000256" key="1">
    <source>
        <dbReference type="ARBA" id="ARBA00022741"/>
    </source>
</evidence>
<dbReference type="Gene3D" id="3.40.50.300">
    <property type="entry name" value="P-loop containing nucleotide triphosphate hydrolases"/>
    <property type="match status" value="2"/>
</dbReference>
<evidence type="ECO:0000256" key="3">
    <source>
        <dbReference type="ARBA" id="ARBA00022806"/>
    </source>
</evidence>
<keyword evidence="4" id="KW-0067">ATP-binding</keyword>
<dbReference type="PROSITE" id="PS51194">
    <property type="entry name" value="HELICASE_CTER"/>
    <property type="match status" value="1"/>
</dbReference>
<organism evidence="8 9">
    <name type="scientific">Candidatus Pelethenecus faecipullorum</name>
    <dbReference type="NCBI Taxonomy" id="2840900"/>
    <lineage>
        <taxon>Bacteria</taxon>
        <taxon>Bacillati</taxon>
        <taxon>Mycoplasmatota</taxon>
        <taxon>Mollicutes</taxon>
        <taxon>Candidatus Pelethenecus</taxon>
    </lineage>
</organism>
<dbReference type="SMART" id="SM00487">
    <property type="entry name" value="DEXDc"/>
    <property type="match status" value="1"/>
</dbReference>
<dbReference type="AlphaFoldDB" id="A0A9D1KIM6"/>
<dbReference type="InterPro" id="IPR011545">
    <property type="entry name" value="DEAD/DEAH_box_helicase_dom"/>
</dbReference>
<dbReference type="InterPro" id="IPR014001">
    <property type="entry name" value="Helicase_ATP-bd"/>
</dbReference>
<dbReference type="PANTHER" id="PTHR47959:SF1">
    <property type="entry name" value="ATP-DEPENDENT RNA HELICASE DBPA"/>
    <property type="match status" value="1"/>
</dbReference>
<name>A0A9D1KIM6_9MOLU</name>
<dbReference type="CDD" id="cd18787">
    <property type="entry name" value="SF2_C_DEAD"/>
    <property type="match status" value="1"/>
</dbReference>
<dbReference type="CDD" id="cd00268">
    <property type="entry name" value="DEADc"/>
    <property type="match status" value="1"/>
</dbReference>
<keyword evidence="1" id="KW-0547">Nucleotide-binding</keyword>
<gene>
    <name evidence="8" type="ORF">IAD46_01510</name>
</gene>
<keyword evidence="2" id="KW-0378">Hydrolase</keyword>